<gene>
    <name evidence="4" type="ORF">H1R20_g8069</name>
</gene>
<evidence type="ECO:0000259" key="3">
    <source>
        <dbReference type="Pfam" id="PF24883"/>
    </source>
</evidence>
<dbReference type="OrthoDB" id="3027122at2759"/>
<reference evidence="4" key="1">
    <citation type="submission" date="2022-06" db="EMBL/GenBank/DDBJ databases">
        <title>Genome Sequence of Candolleomyces eurysporus.</title>
        <authorList>
            <person name="Buettner E."/>
        </authorList>
    </citation>
    <scope>NUCLEOTIDE SEQUENCE</scope>
    <source>
        <strain evidence="4">VTCC 930004</strain>
    </source>
</reference>
<feature type="domain" description="Nephrocystin 3-like N-terminal" evidence="3">
    <location>
        <begin position="9"/>
        <end position="57"/>
    </location>
</feature>
<comment type="caution">
    <text evidence="4">The sequence shown here is derived from an EMBL/GenBank/DDBJ whole genome shotgun (WGS) entry which is preliminary data.</text>
</comment>
<dbReference type="EMBL" id="JANBPK010000909">
    <property type="protein sequence ID" value="KAJ2929022.1"/>
    <property type="molecule type" value="Genomic_DNA"/>
</dbReference>
<dbReference type="AlphaFoldDB" id="A0A9W8J695"/>
<name>A0A9W8J695_9AGAR</name>
<protein>
    <recommendedName>
        <fullName evidence="3">Nephrocystin 3-like N-terminal domain-containing protein</fullName>
    </recommendedName>
</protein>
<dbReference type="InterPro" id="IPR056884">
    <property type="entry name" value="NPHP3-like_N"/>
</dbReference>
<evidence type="ECO:0000256" key="1">
    <source>
        <dbReference type="ARBA" id="ARBA00022737"/>
    </source>
</evidence>
<keyword evidence="1" id="KW-0677">Repeat</keyword>
<dbReference type="Proteomes" id="UP001140091">
    <property type="component" value="Unassembled WGS sequence"/>
</dbReference>
<feature type="region of interest" description="Disordered" evidence="2">
    <location>
        <begin position="440"/>
        <end position="496"/>
    </location>
</feature>
<feature type="compositionally biased region" description="Acidic residues" evidence="2">
    <location>
        <begin position="450"/>
        <end position="467"/>
    </location>
</feature>
<feature type="non-terminal residue" evidence="4">
    <location>
        <position position="496"/>
    </location>
</feature>
<evidence type="ECO:0000313" key="4">
    <source>
        <dbReference type="EMBL" id="KAJ2929022.1"/>
    </source>
</evidence>
<keyword evidence="5" id="KW-1185">Reference proteome</keyword>
<organism evidence="4 5">
    <name type="scientific">Candolleomyces eurysporus</name>
    <dbReference type="NCBI Taxonomy" id="2828524"/>
    <lineage>
        <taxon>Eukaryota</taxon>
        <taxon>Fungi</taxon>
        <taxon>Dikarya</taxon>
        <taxon>Basidiomycota</taxon>
        <taxon>Agaricomycotina</taxon>
        <taxon>Agaricomycetes</taxon>
        <taxon>Agaricomycetidae</taxon>
        <taxon>Agaricales</taxon>
        <taxon>Agaricineae</taxon>
        <taxon>Psathyrellaceae</taxon>
        <taxon>Candolleomyces</taxon>
    </lineage>
</organism>
<accession>A0A9W8J695</accession>
<proteinExistence type="predicted"/>
<dbReference type="Pfam" id="PF24883">
    <property type="entry name" value="NPHP3_N"/>
    <property type="match status" value="1"/>
</dbReference>
<evidence type="ECO:0000313" key="5">
    <source>
        <dbReference type="Proteomes" id="UP001140091"/>
    </source>
</evidence>
<sequence>MKGELLEGSLTTGPYIIVIDGLDECEDRRGVEEFIDHMLDFFQRNPAIPLRIFIASRIEQHIRIRLEVDGVRLGNLDTRSPRKDVDRFLQASFQTVLKKDRVIRAYIRTRGEWPTKRDMVKLKNHIGDSFVLAATIFKYIVQPATEDDASTPMDRLPRALEMNGLDGLYAQTLSRSQHLPHFREVISAIALLWEPLPIVGIADLLTIEAFEVVRVLLNLQAIVHVPGTDEEGEVTVCHTSLRDFLTTSGRSGRFFVPPGLSHSYGREHLNYHWRSFAQSDAFGFINEIEQFKALRPRHASRPPYHAFLCNMLFYSLVWGLSSSLDGLLYLPTECSMQLVLATESPDRRIRLWLEERLSYRSPENFVHTVQFTEHTYKTVQQNLQRASNAIQAKFPEILQRRPSSTGTEKELVINRLSAWLVRNGHLQQPVVNEPKLATVRLDGDDKADTQAEEDEDPTYSDDEDLPDFEGGQSRGLMDKLGYAGPQRIRRPERPKN</sequence>
<evidence type="ECO:0000256" key="2">
    <source>
        <dbReference type="SAM" id="MobiDB-lite"/>
    </source>
</evidence>